<evidence type="ECO:0000313" key="3">
    <source>
        <dbReference type="Proteomes" id="UP000323521"/>
    </source>
</evidence>
<keyword evidence="3" id="KW-1185">Reference proteome</keyword>
<gene>
    <name evidence="2" type="ORF">DCMF_06250</name>
</gene>
<dbReference type="KEGG" id="fwa:DCMF_06250"/>
<evidence type="ECO:0000313" key="2">
    <source>
        <dbReference type="EMBL" id="ATW24437.1"/>
    </source>
</evidence>
<name>A0A3G1KPS7_FORW1</name>
<organism evidence="2 3">
    <name type="scientific">Formimonas warabiya</name>
    <dbReference type="NCBI Taxonomy" id="1761012"/>
    <lineage>
        <taxon>Bacteria</taxon>
        <taxon>Bacillati</taxon>
        <taxon>Bacillota</taxon>
        <taxon>Clostridia</taxon>
        <taxon>Eubacteriales</taxon>
        <taxon>Peptococcaceae</taxon>
        <taxon>Candidatus Formimonas</taxon>
    </lineage>
</organism>
<dbReference type="OrthoDB" id="679779at2"/>
<reference evidence="2 3" key="1">
    <citation type="submission" date="2016-10" db="EMBL/GenBank/DDBJ databases">
        <title>Complete Genome Sequence of Peptococcaceae strain DCMF.</title>
        <authorList>
            <person name="Edwards R.J."/>
            <person name="Holland S.I."/>
            <person name="Deshpande N.P."/>
            <person name="Wong Y.K."/>
            <person name="Ertan H."/>
            <person name="Manefield M."/>
            <person name="Russell T.L."/>
            <person name="Lee M.J."/>
        </authorList>
    </citation>
    <scope>NUCLEOTIDE SEQUENCE [LARGE SCALE GENOMIC DNA]</scope>
    <source>
        <strain evidence="2 3">DCMF</strain>
    </source>
</reference>
<keyword evidence="1" id="KW-0812">Transmembrane</keyword>
<dbReference type="AlphaFoldDB" id="A0A3G1KPS7"/>
<protein>
    <submittedName>
        <fullName evidence="2">Uncharacterized protein</fullName>
    </submittedName>
</protein>
<dbReference type="EMBL" id="CP017634">
    <property type="protein sequence ID" value="ATW24437.1"/>
    <property type="molecule type" value="Genomic_DNA"/>
</dbReference>
<proteinExistence type="predicted"/>
<evidence type="ECO:0000256" key="1">
    <source>
        <dbReference type="SAM" id="Phobius"/>
    </source>
</evidence>
<sequence length="64" mass="7122">MYEHQGGKRMNNSVSGGVYGLAFIGALVYYIQHAATFWAGVLGFLKALVWPAVLVYKLLEFLEI</sequence>
<keyword evidence="1" id="KW-1133">Transmembrane helix</keyword>
<keyword evidence="1" id="KW-0472">Membrane</keyword>
<feature type="transmembrane region" description="Helical" evidence="1">
    <location>
        <begin position="12"/>
        <end position="31"/>
    </location>
</feature>
<accession>A0A3G1KPS7</accession>
<feature type="transmembrane region" description="Helical" evidence="1">
    <location>
        <begin position="37"/>
        <end position="59"/>
    </location>
</feature>
<dbReference type="Proteomes" id="UP000323521">
    <property type="component" value="Chromosome"/>
</dbReference>